<dbReference type="Proteomes" id="UP000436694">
    <property type="component" value="Unassembled WGS sequence"/>
</dbReference>
<keyword evidence="2" id="KW-1185">Reference proteome</keyword>
<dbReference type="AlphaFoldDB" id="A0A844ATX8"/>
<dbReference type="RefSeq" id="WP_153547388.1">
    <property type="nucleotide sequence ID" value="NZ_WIXK01000004.1"/>
</dbReference>
<comment type="caution">
    <text evidence="1">The sequence shown here is derived from an EMBL/GenBank/DDBJ whole genome shotgun (WGS) entry which is preliminary data.</text>
</comment>
<sequence length="124" mass="13800">MTRKPWHIHRTDKALTLSRLSPARFDIVADGALPTGDPLRYAHQIRQDMWRLLQGVRGFAPVVELRAHDGGWQVRAGGAVNGVVPPNAAATVAELLQNQSKRARWIAQANRSNQFSNQGKEDNQ</sequence>
<dbReference type="EMBL" id="WIXK01000004">
    <property type="protein sequence ID" value="MQY42828.1"/>
    <property type="molecule type" value="Genomic_DNA"/>
</dbReference>
<proteinExistence type="predicted"/>
<evidence type="ECO:0000313" key="1">
    <source>
        <dbReference type="EMBL" id="MQY42828.1"/>
    </source>
</evidence>
<accession>A0A844ATX8</accession>
<gene>
    <name evidence="1" type="ORF">GG681_09255</name>
</gene>
<evidence type="ECO:0000313" key="2">
    <source>
        <dbReference type="Proteomes" id="UP000436694"/>
    </source>
</evidence>
<reference evidence="1 2" key="1">
    <citation type="submission" date="2019-10" db="EMBL/GenBank/DDBJ databases">
        <title>Epibacterium sp. nov., isolated from seawater.</title>
        <authorList>
            <person name="Zhang X."/>
            <person name="Li N."/>
        </authorList>
    </citation>
    <scope>NUCLEOTIDE SEQUENCE [LARGE SCALE GENOMIC DNA]</scope>
    <source>
        <strain evidence="1 2">SM1969</strain>
    </source>
</reference>
<protein>
    <submittedName>
        <fullName evidence="1">Uncharacterized protein</fullName>
    </submittedName>
</protein>
<organism evidence="1 2">
    <name type="scientific">Tritonibacter aquimaris</name>
    <dbReference type="NCBI Taxonomy" id="2663379"/>
    <lineage>
        <taxon>Bacteria</taxon>
        <taxon>Pseudomonadati</taxon>
        <taxon>Pseudomonadota</taxon>
        <taxon>Alphaproteobacteria</taxon>
        <taxon>Rhodobacterales</taxon>
        <taxon>Paracoccaceae</taxon>
        <taxon>Tritonibacter</taxon>
    </lineage>
</organism>
<name>A0A844ATX8_9RHOB</name>